<gene>
    <name evidence="2" type="ORF">ACH4OY_24485</name>
</gene>
<evidence type="ECO:0008006" key="4">
    <source>
        <dbReference type="Google" id="ProtNLM"/>
    </source>
</evidence>
<evidence type="ECO:0000256" key="1">
    <source>
        <dbReference type="SAM" id="Phobius"/>
    </source>
</evidence>
<dbReference type="RefSeq" id="WP_396683373.1">
    <property type="nucleotide sequence ID" value="NZ_JBIRPU010000021.1"/>
</dbReference>
<keyword evidence="1" id="KW-0472">Membrane</keyword>
<keyword evidence="1" id="KW-1133">Transmembrane helix</keyword>
<evidence type="ECO:0000313" key="3">
    <source>
        <dbReference type="Proteomes" id="UP001611075"/>
    </source>
</evidence>
<reference evidence="2 3" key="1">
    <citation type="submission" date="2024-10" db="EMBL/GenBank/DDBJ databases">
        <title>The Natural Products Discovery Center: Release of the First 8490 Sequenced Strains for Exploring Actinobacteria Biosynthetic Diversity.</title>
        <authorList>
            <person name="Kalkreuter E."/>
            <person name="Kautsar S.A."/>
            <person name="Yang D."/>
            <person name="Bader C.D."/>
            <person name="Teijaro C.N."/>
            <person name="Fluegel L."/>
            <person name="Davis C.M."/>
            <person name="Simpson J.R."/>
            <person name="Lauterbach L."/>
            <person name="Steele A.D."/>
            <person name="Gui C."/>
            <person name="Meng S."/>
            <person name="Li G."/>
            <person name="Viehrig K."/>
            <person name="Ye F."/>
            <person name="Su P."/>
            <person name="Kiefer A.F."/>
            <person name="Nichols A."/>
            <person name="Cepeda A.J."/>
            <person name="Yan W."/>
            <person name="Fan B."/>
            <person name="Jiang Y."/>
            <person name="Adhikari A."/>
            <person name="Zheng C.-J."/>
            <person name="Schuster L."/>
            <person name="Cowan T.M."/>
            <person name="Smanski M.J."/>
            <person name="Chevrette M.G."/>
            <person name="De Carvalho L.P.S."/>
            <person name="Shen B."/>
        </authorList>
    </citation>
    <scope>NUCLEOTIDE SEQUENCE [LARGE SCALE GENOMIC DNA]</scope>
    <source>
        <strain evidence="2 3">NPDC021253</strain>
    </source>
</reference>
<protein>
    <recommendedName>
        <fullName evidence="4">DUF4345 domain-containing protein</fullName>
    </recommendedName>
</protein>
<proteinExistence type="predicted"/>
<keyword evidence="1" id="KW-0812">Transmembrane</keyword>
<sequence length="144" mass="15023">MRDRTSNRVYEFAVLAATPVCGLLLAVGGIRPHSLEVAPDPIRVLWEFGLIVAGADGLLGVFWPGQLSAGLGIGLAAVLALGALAARYVIAVLVFAGEQAVVAASFVGAVALGSRLRSAEILGSLRRLVRMHHPQDDPCSKVQT</sequence>
<keyword evidence="3" id="KW-1185">Reference proteome</keyword>
<feature type="transmembrane region" description="Helical" evidence="1">
    <location>
        <begin position="12"/>
        <end position="32"/>
    </location>
</feature>
<feature type="transmembrane region" description="Helical" evidence="1">
    <location>
        <begin position="100"/>
        <end position="118"/>
    </location>
</feature>
<accession>A0ABW7SQ27</accession>
<dbReference type="Proteomes" id="UP001611075">
    <property type="component" value="Unassembled WGS sequence"/>
</dbReference>
<feature type="transmembrane region" description="Helical" evidence="1">
    <location>
        <begin position="70"/>
        <end position="94"/>
    </location>
</feature>
<evidence type="ECO:0000313" key="2">
    <source>
        <dbReference type="EMBL" id="MFI0795813.1"/>
    </source>
</evidence>
<dbReference type="EMBL" id="JBIRPU010000021">
    <property type="protein sequence ID" value="MFI0795813.1"/>
    <property type="molecule type" value="Genomic_DNA"/>
</dbReference>
<organism evidence="2 3">
    <name type="scientific">Micromonospora rubida</name>
    <dbReference type="NCBI Taxonomy" id="2697657"/>
    <lineage>
        <taxon>Bacteria</taxon>
        <taxon>Bacillati</taxon>
        <taxon>Actinomycetota</taxon>
        <taxon>Actinomycetes</taxon>
        <taxon>Micromonosporales</taxon>
        <taxon>Micromonosporaceae</taxon>
        <taxon>Micromonospora</taxon>
    </lineage>
</organism>
<comment type="caution">
    <text evidence="2">The sequence shown here is derived from an EMBL/GenBank/DDBJ whole genome shotgun (WGS) entry which is preliminary data.</text>
</comment>
<name>A0ABW7SQ27_9ACTN</name>